<feature type="transmembrane region" description="Helical" evidence="1">
    <location>
        <begin position="182"/>
        <end position="204"/>
    </location>
</feature>
<comment type="caution">
    <text evidence="3">The sequence shown here is derived from an EMBL/GenBank/DDBJ whole genome shotgun (WGS) entry which is preliminary data.</text>
</comment>
<keyword evidence="1" id="KW-1133">Transmembrane helix</keyword>
<keyword evidence="1" id="KW-0472">Membrane</keyword>
<protein>
    <recommendedName>
        <fullName evidence="2">DUF6534 domain-containing protein</fullName>
    </recommendedName>
</protein>
<feature type="transmembrane region" description="Helical" evidence="1">
    <location>
        <begin position="224"/>
        <end position="244"/>
    </location>
</feature>
<feature type="domain" description="DUF6534" evidence="2">
    <location>
        <begin position="189"/>
        <end position="273"/>
    </location>
</feature>
<evidence type="ECO:0000313" key="3">
    <source>
        <dbReference type="EMBL" id="KAK7055408.1"/>
    </source>
</evidence>
<feature type="transmembrane region" description="Helical" evidence="1">
    <location>
        <begin position="20"/>
        <end position="47"/>
    </location>
</feature>
<evidence type="ECO:0000313" key="4">
    <source>
        <dbReference type="Proteomes" id="UP001362999"/>
    </source>
</evidence>
<sequence>MSQSYLALPPTSIRMSIGVTAALPLLTGSLLSMFLFGALLVQVYAYHTCFPKDSSVIKGIVLFVFLASTVDRCLNISDVFYWFASSFGDVAGLSHRRYSRFYAAIMGSLVSTIVRLFFAYRIFVIRRTAWPLCILIALIALAHMAGGFTGGILAFIEDSTSKTFNPDDIINIHDHPHIITSYVWLICGVLADILIALSMTILLLRTMVDDTTRNAVNQFIRLVLETNICSAVFTLTTLVLYAALPPSNLACTIPAFALPTLYANTLLVILNNRGILLRARANKQRRMSVLVEQTRETFTDTDTMTLARDSTASYAGRSH</sequence>
<evidence type="ECO:0000259" key="2">
    <source>
        <dbReference type="Pfam" id="PF20152"/>
    </source>
</evidence>
<feature type="transmembrane region" description="Helical" evidence="1">
    <location>
        <begin position="256"/>
        <end position="277"/>
    </location>
</feature>
<name>A0AAW0DUC2_9AGAR</name>
<evidence type="ECO:0000256" key="1">
    <source>
        <dbReference type="SAM" id="Phobius"/>
    </source>
</evidence>
<proteinExistence type="predicted"/>
<keyword evidence="4" id="KW-1185">Reference proteome</keyword>
<dbReference type="PANTHER" id="PTHR40465:SF1">
    <property type="entry name" value="DUF6534 DOMAIN-CONTAINING PROTEIN"/>
    <property type="match status" value="1"/>
</dbReference>
<reference evidence="3 4" key="1">
    <citation type="journal article" date="2024" name="J Genomics">
        <title>Draft genome sequencing and assembly of Favolaschia claudopus CIRM-BRFM 2984 isolated from oak limbs.</title>
        <authorList>
            <person name="Navarro D."/>
            <person name="Drula E."/>
            <person name="Chaduli D."/>
            <person name="Cazenave R."/>
            <person name="Ahrendt S."/>
            <person name="Wang J."/>
            <person name="Lipzen A."/>
            <person name="Daum C."/>
            <person name="Barry K."/>
            <person name="Grigoriev I.V."/>
            <person name="Favel A."/>
            <person name="Rosso M.N."/>
            <person name="Martin F."/>
        </authorList>
    </citation>
    <scope>NUCLEOTIDE SEQUENCE [LARGE SCALE GENOMIC DNA]</scope>
    <source>
        <strain evidence="3 4">CIRM-BRFM 2984</strain>
    </source>
</reference>
<dbReference type="Proteomes" id="UP001362999">
    <property type="component" value="Unassembled WGS sequence"/>
</dbReference>
<organism evidence="3 4">
    <name type="scientific">Favolaschia claudopus</name>
    <dbReference type="NCBI Taxonomy" id="2862362"/>
    <lineage>
        <taxon>Eukaryota</taxon>
        <taxon>Fungi</taxon>
        <taxon>Dikarya</taxon>
        <taxon>Basidiomycota</taxon>
        <taxon>Agaricomycotina</taxon>
        <taxon>Agaricomycetes</taxon>
        <taxon>Agaricomycetidae</taxon>
        <taxon>Agaricales</taxon>
        <taxon>Marasmiineae</taxon>
        <taxon>Mycenaceae</taxon>
        <taxon>Favolaschia</taxon>
    </lineage>
</organism>
<feature type="transmembrane region" description="Helical" evidence="1">
    <location>
        <begin position="59"/>
        <end position="81"/>
    </location>
</feature>
<accession>A0AAW0DUC2</accession>
<dbReference type="InterPro" id="IPR045339">
    <property type="entry name" value="DUF6534"/>
</dbReference>
<feature type="transmembrane region" description="Helical" evidence="1">
    <location>
        <begin position="101"/>
        <end position="120"/>
    </location>
</feature>
<dbReference type="PANTHER" id="PTHR40465">
    <property type="entry name" value="CHROMOSOME 1, WHOLE GENOME SHOTGUN SEQUENCE"/>
    <property type="match status" value="1"/>
</dbReference>
<dbReference type="Pfam" id="PF20152">
    <property type="entry name" value="DUF6534"/>
    <property type="match status" value="1"/>
</dbReference>
<gene>
    <name evidence="3" type="ORF">R3P38DRAFT_1355559</name>
</gene>
<dbReference type="EMBL" id="JAWWNJ010000005">
    <property type="protein sequence ID" value="KAK7055408.1"/>
    <property type="molecule type" value="Genomic_DNA"/>
</dbReference>
<dbReference type="AlphaFoldDB" id="A0AAW0DUC2"/>
<feature type="transmembrane region" description="Helical" evidence="1">
    <location>
        <begin position="132"/>
        <end position="156"/>
    </location>
</feature>
<keyword evidence="1" id="KW-0812">Transmembrane</keyword>